<evidence type="ECO:0000313" key="5">
    <source>
        <dbReference type="EMBL" id="MBC4017291.1"/>
    </source>
</evidence>
<dbReference type="GO" id="GO:0016757">
    <property type="term" value="F:glycosyltransferase activity"/>
    <property type="evidence" value="ECO:0007669"/>
    <property type="project" value="UniProtKB-KW"/>
</dbReference>
<evidence type="ECO:0000256" key="3">
    <source>
        <dbReference type="ARBA" id="ARBA00022679"/>
    </source>
</evidence>
<dbReference type="PANTHER" id="PTHR43685:SF5">
    <property type="entry name" value="GLYCOSYLTRANSFERASE EPSE-RELATED"/>
    <property type="match status" value="1"/>
</dbReference>
<evidence type="ECO:0000256" key="1">
    <source>
        <dbReference type="ARBA" id="ARBA00006739"/>
    </source>
</evidence>
<keyword evidence="2" id="KW-0328">Glycosyltransferase</keyword>
<dbReference type="Proteomes" id="UP000600101">
    <property type="component" value="Unassembled WGS sequence"/>
</dbReference>
<keyword evidence="3" id="KW-0808">Transferase</keyword>
<organism evidence="5 6">
    <name type="scientific">Siccirubricoccus deserti</name>
    <dbReference type="NCBI Taxonomy" id="2013562"/>
    <lineage>
        <taxon>Bacteria</taxon>
        <taxon>Pseudomonadati</taxon>
        <taxon>Pseudomonadota</taxon>
        <taxon>Alphaproteobacteria</taxon>
        <taxon>Acetobacterales</taxon>
        <taxon>Roseomonadaceae</taxon>
        <taxon>Siccirubricoccus</taxon>
    </lineage>
</organism>
<proteinExistence type="inferred from homology"/>
<evidence type="ECO:0000313" key="6">
    <source>
        <dbReference type="Proteomes" id="UP000600101"/>
    </source>
</evidence>
<dbReference type="InterPro" id="IPR001173">
    <property type="entry name" value="Glyco_trans_2-like"/>
</dbReference>
<dbReference type="InterPro" id="IPR029044">
    <property type="entry name" value="Nucleotide-diphossugar_trans"/>
</dbReference>
<gene>
    <name evidence="5" type="ORF">H7965_18435</name>
</gene>
<protein>
    <submittedName>
        <fullName evidence="5">Glycosyltransferase family 2 protein</fullName>
    </submittedName>
</protein>
<comment type="similarity">
    <text evidence="1">Belongs to the glycosyltransferase 2 family.</text>
</comment>
<keyword evidence="6" id="KW-1185">Reference proteome</keyword>
<dbReference type="CDD" id="cd00761">
    <property type="entry name" value="Glyco_tranf_GTA_type"/>
    <property type="match status" value="1"/>
</dbReference>
<dbReference type="Pfam" id="PF00535">
    <property type="entry name" value="Glycos_transf_2"/>
    <property type="match status" value="1"/>
</dbReference>
<comment type="caution">
    <text evidence="5">The sequence shown here is derived from an EMBL/GenBank/DDBJ whole genome shotgun (WGS) entry which is preliminary data.</text>
</comment>
<dbReference type="InterPro" id="IPR050834">
    <property type="entry name" value="Glycosyltransf_2"/>
</dbReference>
<name>A0A9X0UEX1_9PROT</name>
<reference evidence="5" key="1">
    <citation type="submission" date="2020-08" db="EMBL/GenBank/DDBJ databases">
        <authorList>
            <person name="Hu Y."/>
            <person name="Nguyen S.V."/>
            <person name="Li F."/>
            <person name="Fanning S."/>
        </authorList>
    </citation>
    <scope>NUCLEOTIDE SEQUENCE</scope>
    <source>
        <strain evidence="5">SYSU D8009</strain>
    </source>
</reference>
<dbReference type="SUPFAM" id="SSF53448">
    <property type="entry name" value="Nucleotide-diphospho-sugar transferases"/>
    <property type="match status" value="1"/>
</dbReference>
<evidence type="ECO:0000259" key="4">
    <source>
        <dbReference type="Pfam" id="PF00535"/>
    </source>
</evidence>
<dbReference type="PANTHER" id="PTHR43685">
    <property type="entry name" value="GLYCOSYLTRANSFERASE"/>
    <property type="match status" value="1"/>
</dbReference>
<evidence type="ECO:0000256" key="2">
    <source>
        <dbReference type="ARBA" id="ARBA00022676"/>
    </source>
</evidence>
<dbReference type="Gene3D" id="3.90.550.10">
    <property type="entry name" value="Spore Coat Polysaccharide Biosynthesis Protein SpsA, Chain A"/>
    <property type="match status" value="1"/>
</dbReference>
<dbReference type="AlphaFoldDB" id="A0A9X0UEX1"/>
<dbReference type="EMBL" id="JACOMF010000026">
    <property type="protein sequence ID" value="MBC4017291.1"/>
    <property type="molecule type" value="Genomic_DNA"/>
</dbReference>
<dbReference type="RefSeq" id="WP_186772056.1">
    <property type="nucleotide sequence ID" value="NZ_JACOMF010000026.1"/>
</dbReference>
<sequence length="356" mass="38856">MQPRISVLMTTWNGAASIGASIASILGQSFTDFELVVVDDGSTDATPGILAGIDDPRLIVLRPPRNLGIVGARNFGFAACRGEYLAALDHDDLSHPDRLALQVAHLDRHPEVVVLGTGVEVHSKGRRWRRGTDHPPRLTPQQLRWLLLVDNPFTWSSVMLRTAALRRLDGFLRPEAEYADDFDLYHRLLAVGEVDRLETVLTTYRWHATNTSHAQGGPLSQRAAAVLAAAYQPWLGEAAPEAARLAVRHFTDRQPARDAATLARLGQILARLLDGFCAGLPASSRAAVEEAAARLWWRVVRSAVRSGHPGLLRLRAGQPGLRRGFRPGAVDVASSLGIGLLRSRASTRRLLARLHG</sequence>
<feature type="domain" description="Glycosyltransferase 2-like" evidence="4">
    <location>
        <begin position="6"/>
        <end position="165"/>
    </location>
</feature>
<accession>A0A9X0UEX1</accession>